<dbReference type="RefSeq" id="WP_284284949.1">
    <property type="nucleotide sequence ID" value="NZ_BSUJ01000001.1"/>
</dbReference>
<dbReference type="InterPro" id="IPR022742">
    <property type="entry name" value="Hydrolase_4"/>
</dbReference>
<dbReference type="PANTHER" id="PTHR43194:SF2">
    <property type="entry name" value="PEROXISOMAL MEMBRANE PROTEIN LPX1"/>
    <property type="match status" value="1"/>
</dbReference>
<dbReference type="PRINTS" id="PR00793">
    <property type="entry name" value="PROAMNOPTASE"/>
</dbReference>
<accession>A0ABQ6HT64</accession>
<dbReference type="Proteomes" id="UP001157109">
    <property type="component" value="Unassembled WGS sequence"/>
</dbReference>
<feature type="domain" description="Serine aminopeptidase S33" evidence="2">
    <location>
        <begin position="12"/>
        <end position="119"/>
    </location>
</feature>
<dbReference type="InterPro" id="IPR002410">
    <property type="entry name" value="Peptidase_S33"/>
</dbReference>
<protein>
    <recommendedName>
        <fullName evidence="2">Serine aminopeptidase S33 domain-containing protein</fullName>
    </recommendedName>
</protein>
<evidence type="ECO:0000313" key="3">
    <source>
        <dbReference type="EMBL" id="GMA21669.1"/>
    </source>
</evidence>
<proteinExistence type="predicted"/>
<keyword evidence="1" id="KW-0378">Hydrolase</keyword>
<evidence type="ECO:0000259" key="2">
    <source>
        <dbReference type="Pfam" id="PF12146"/>
    </source>
</evidence>
<dbReference type="EMBL" id="BSUJ01000001">
    <property type="protein sequence ID" value="GMA21669.1"/>
    <property type="molecule type" value="Genomic_DNA"/>
</dbReference>
<dbReference type="PANTHER" id="PTHR43194">
    <property type="entry name" value="HYDROLASE ALPHA/BETA FOLD FAMILY"/>
    <property type="match status" value="1"/>
</dbReference>
<dbReference type="InterPro" id="IPR029058">
    <property type="entry name" value="AB_hydrolase_fold"/>
</dbReference>
<organism evidence="3 4">
    <name type="scientific">Arsenicicoccus piscis</name>
    <dbReference type="NCBI Taxonomy" id="673954"/>
    <lineage>
        <taxon>Bacteria</taxon>
        <taxon>Bacillati</taxon>
        <taxon>Actinomycetota</taxon>
        <taxon>Actinomycetes</taxon>
        <taxon>Micrococcales</taxon>
        <taxon>Intrasporangiaceae</taxon>
        <taxon>Arsenicicoccus</taxon>
    </lineage>
</organism>
<name>A0ABQ6HT64_9MICO</name>
<evidence type="ECO:0000313" key="4">
    <source>
        <dbReference type="Proteomes" id="UP001157109"/>
    </source>
</evidence>
<sequence length="258" mass="27910">MGDRARGRRRHPVLVVVHGGPASSSIPFNPQLRDWEAHFIVVQWDQRGAGVTYLRHGADDRLTVDRLVADGQDLLAWTASRFSQCPVVLLGSSVGSVVATRMADRSPDLVDGLVLANALGPGARAESWRLTRDALLARGRTKDVATLDGVGPDPAGWFPEQAETVSKLAIEANPAVPHMIYDLMLPALMYCPDYSLSDLRALEASMALARDRLYPELCDPDLCDAALVMPVLVVQGRVTWSTPSRAHVGSPRVSTPSS</sequence>
<comment type="caution">
    <text evidence="3">The sequence shown here is derived from an EMBL/GenBank/DDBJ whole genome shotgun (WGS) entry which is preliminary data.</text>
</comment>
<keyword evidence="4" id="KW-1185">Reference proteome</keyword>
<dbReference type="Pfam" id="PF12146">
    <property type="entry name" value="Hydrolase_4"/>
    <property type="match status" value="1"/>
</dbReference>
<evidence type="ECO:0000256" key="1">
    <source>
        <dbReference type="ARBA" id="ARBA00022801"/>
    </source>
</evidence>
<dbReference type="InterPro" id="IPR050228">
    <property type="entry name" value="Carboxylesterase_BioH"/>
</dbReference>
<dbReference type="SUPFAM" id="SSF53474">
    <property type="entry name" value="alpha/beta-Hydrolases"/>
    <property type="match status" value="1"/>
</dbReference>
<dbReference type="Gene3D" id="3.40.50.1820">
    <property type="entry name" value="alpha/beta hydrolase"/>
    <property type="match status" value="1"/>
</dbReference>
<reference evidence="4" key="1">
    <citation type="journal article" date="2019" name="Int. J. Syst. Evol. Microbiol.">
        <title>The Global Catalogue of Microorganisms (GCM) 10K type strain sequencing project: providing services to taxonomists for standard genome sequencing and annotation.</title>
        <authorList>
            <consortium name="The Broad Institute Genomics Platform"/>
            <consortium name="The Broad Institute Genome Sequencing Center for Infectious Disease"/>
            <person name="Wu L."/>
            <person name="Ma J."/>
        </authorList>
    </citation>
    <scope>NUCLEOTIDE SEQUENCE [LARGE SCALE GENOMIC DNA]</scope>
    <source>
        <strain evidence="4">NBRC 105830</strain>
    </source>
</reference>
<gene>
    <name evidence="3" type="ORF">GCM10025862_36900</name>
</gene>